<keyword evidence="1" id="KW-0521">NADP</keyword>
<dbReference type="SUPFAM" id="SSF50129">
    <property type="entry name" value="GroES-like"/>
    <property type="match status" value="1"/>
</dbReference>
<gene>
    <name evidence="3" type="ORF">Ahu01nite_097060</name>
</gene>
<feature type="domain" description="Alcohol dehydrogenase-like N-terminal" evidence="2">
    <location>
        <begin position="2"/>
        <end position="58"/>
    </location>
</feature>
<protein>
    <recommendedName>
        <fullName evidence="2">Alcohol dehydrogenase-like N-terminal domain-containing protein</fullName>
    </recommendedName>
</protein>
<dbReference type="Proteomes" id="UP000603200">
    <property type="component" value="Unassembled WGS sequence"/>
</dbReference>
<dbReference type="Pfam" id="PF08240">
    <property type="entry name" value="ADH_N"/>
    <property type="match status" value="1"/>
</dbReference>
<evidence type="ECO:0000259" key="2">
    <source>
        <dbReference type="Pfam" id="PF08240"/>
    </source>
</evidence>
<dbReference type="PANTHER" id="PTHR44154:SF1">
    <property type="entry name" value="QUINONE OXIDOREDUCTASE"/>
    <property type="match status" value="1"/>
</dbReference>
<dbReference type="Gene3D" id="3.90.180.10">
    <property type="entry name" value="Medium-chain alcohol dehydrogenases, catalytic domain"/>
    <property type="match status" value="1"/>
</dbReference>
<evidence type="ECO:0000313" key="4">
    <source>
        <dbReference type="Proteomes" id="UP000603200"/>
    </source>
</evidence>
<dbReference type="InterPro" id="IPR011032">
    <property type="entry name" value="GroES-like_sf"/>
</dbReference>
<accession>A0ABQ4A7B3</accession>
<proteinExistence type="predicted"/>
<reference evidence="3 4" key="1">
    <citation type="submission" date="2021-01" db="EMBL/GenBank/DDBJ databases">
        <title>Whole genome shotgun sequence of Actinoplanes humidus NBRC 14915.</title>
        <authorList>
            <person name="Komaki H."/>
            <person name="Tamura T."/>
        </authorList>
    </citation>
    <scope>NUCLEOTIDE SEQUENCE [LARGE SCALE GENOMIC DNA]</scope>
    <source>
        <strain evidence="3 4">NBRC 14915</strain>
    </source>
</reference>
<name>A0ABQ4A7B3_9ACTN</name>
<sequence>MRVRYAGVGPTDLAIRAGHLDAVFPAPSGTVLGFEAAGVVDAVGAGVTGVGAGDEVAVFLPRLGGYAELVLADHWARKPESVAWTDAAAVPASGEAAVRVLGQLGVTSG</sequence>
<dbReference type="EMBL" id="BOMN01000147">
    <property type="protein sequence ID" value="GIE26604.1"/>
    <property type="molecule type" value="Genomic_DNA"/>
</dbReference>
<dbReference type="InterPro" id="IPR051603">
    <property type="entry name" value="Zinc-ADH_QOR/CCCR"/>
</dbReference>
<organism evidence="3 4">
    <name type="scientific">Winogradskya humida</name>
    <dbReference type="NCBI Taxonomy" id="113566"/>
    <lineage>
        <taxon>Bacteria</taxon>
        <taxon>Bacillati</taxon>
        <taxon>Actinomycetota</taxon>
        <taxon>Actinomycetes</taxon>
        <taxon>Micromonosporales</taxon>
        <taxon>Micromonosporaceae</taxon>
        <taxon>Winogradskya</taxon>
    </lineage>
</organism>
<comment type="caution">
    <text evidence="3">The sequence shown here is derived from an EMBL/GenBank/DDBJ whole genome shotgun (WGS) entry which is preliminary data.</text>
</comment>
<dbReference type="PANTHER" id="PTHR44154">
    <property type="entry name" value="QUINONE OXIDOREDUCTASE"/>
    <property type="match status" value="1"/>
</dbReference>
<evidence type="ECO:0000313" key="3">
    <source>
        <dbReference type="EMBL" id="GIE26604.1"/>
    </source>
</evidence>
<keyword evidence="4" id="KW-1185">Reference proteome</keyword>
<dbReference type="InterPro" id="IPR013154">
    <property type="entry name" value="ADH-like_N"/>
</dbReference>
<evidence type="ECO:0000256" key="1">
    <source>
        <dbReference type="ARBA" id="ARBA00022857"/>
    </source>
</evidence>